<evidence type="ECO:0000256" key="2">
    <source>
        <dbReference type="ARBA" id="ARBA00001946"/>
    </source>
</evidence>
<dbReference type="GO" id="GO:0046553">
    <property type="term" value="F:D-malate dehydrogenase (decarboxylating) (NAD+) activity"/>
    <property type="evidence" value="ECO:0007669"/>
    <property type="project" value="UniProtKB-EC"/>
</dbReference>
<keyword evidence="8" id="KW-0520">NAD</keyword>
<evidence type="ECO:0000256" key="10">
    <source>
        <dbReference type="ARBA" id="ARBA00049301"/>
    </source>
</evidence>
<comment type="cofactor">
    <cofactor evidence="1">
        <name>Mn(2+)</name>
        <dbReference type="ChEBI" id="CHEBI:29035"/>
    </cofactor>
</comment>
<comment type="similarity">
    <text evidence="3">Belongs to the isocitrate and isopropylmalate dehydrogenases family.</text>
</comment>
<evidence type="ECO:0000256" key="8">
    <source>
        <dbReference type="ARBA" id="ARBA00023027"/>
    </source>
</evidence>
<dbReference type="OrthoDB" id="10261637at2759"/>
<dbReference type="EMBL" id="QWIN01000012">
    <property type="protein sequence ID" value="RMY62439.1"/>
    <property type="molecule type" value="Genomic_DNA"/>
</dbReference>
<feature type="domain" description="Isopropylmalate dehydrogenase-like" evidence="11">
    <location>
        <begin position="8"/>
        <end position="357"/>
    </location>
</feature>
<evidence type="ECO:0000313" key="13">
    <source>
        <dbReference type="Proteomes" id="UP000270230"/>
    </source>
</evidence>
<evidence type="ECO:0000256" key="6">
    <source>
        <dbReference type="ARBA" id="ARBA00022842"/>
    </source>
</evidence>
<organism evidence="12 13">
    <name type="scientific">Hortaea werneckii</name>
    <name type="common">Black yeast</name>
    <name type="synonym">Cladosporium werneckii</name>
    <dbReference type="NCBI Taxonomy" id="91943"/>
    <lineage>
        <taxon>Eukaryota</taxon>
        <taxon>Fungi</taxon>
        <taxon>Dikarya</taxon>
        <taxon>Ascomycota</taxon>
        <taxon>Pezizomycotina</taxon>
        <taxon>Dothideomycetes</taxon>
        <taxon>Dothideomycetidae</taxon>
        <taxon>Mycosphaerellales</taxon>
        <taxon>Teratosphaeriaceae</taxon>
        <taxon>Hortaea</taxon>
    </lineage>
</organism>
<evidence type="ECO:0000256" key="3">
    <source>
        <dbReference type="ARBA" id="ARBA00007769"/>
    </source>
</evidence>
<evidence type="ECO:0000256" key="4">
    <source>
        <dbReference type="ARBA" id="ARBA00013126"/>
    </source>
</evidence>
<dbReference type="SMART" id="SM01329">
    <property type="entry name" value="Iso_dh"/>
    <property type="match status" value="1"/>
</dbReference>
<reference evidence="12 13" key="1">
    <citation type="journal article" date="2018" name="BMC Genomics">
        <title>Genomic evidence for intraspecific hybridization in a clonal and extremely halotolerant yeast.</title>
        <authorList>
            <person name="Gostincar C."/>
            <person name="Stajich J.E."/>
            <person name="Zupancic J."/>
            <person name="Zalar P."/>
            <person name="Gunde-Cimerman N."/>
        </authorList>
    </citation>
    <scope>NUCLEOTIDE SEQUENCE [LARGE SCALE GENOMIC DNA]</scope>
    <source>
        <strain evidence="12 13">EXF-151</strain>
    </source>
</reference>
<protein>
    <recommendedName>
        <fullName evidence="4">D-malate dehydrogenase (decarboxylating)</fullName>
        <ecNumber evidence="4">1.1.1.83</ecNumber>
    </recommendedName>
</protein>
<dbReference type="Pfam" id="PF00180">
    <property type="entry name" value="Iso_dh"/>
    <property type="match status" value="1"/>
</dbReference>
<dbReference type="GO" id="GO:0000287">
    <property type="term" value="F:magnesium ion binding"/>
    <property type="evidence" value="ECO:0007669"/>
    <property type="project" value="InterPro"/>
</dbReference>
<gene>
    <name evidence="12" type="ORF">D0865_00437</name>
</gene>
<dbReference type="Gene3D" id="3.40.718.10">
    <property type="entry name" value="Isopropylmalate Dehydrogenase"/>
    <property type="match status" value="1"/>
</dbReference>
<evidence type="ECO:0000256" key="9">
    <source>
        <dbReference type="ARBA" id="ARBA00023211"/>
    </source>
</evidence>
<dbReference type="Proteomes" id="UP000270230">
    <property type="component" value="Unassembled WGS sequence"/>
</dbReference>
<dbReference type="InterPro" id="IPR024084">
    <property type="entry name" value="IsoPropMal-DH-like_dom"/>
</dbReference>
<dbReference type="NCBIfam" id="TIGR02089">
    <property type="entry name" value="TTC"/>
    <property type="match status" value="1"/>
</dbReference>
<accession>A0A3M7DDS0</accession>
<keyword evidence="9" id="KW-0464">Manganese</keyword>
<evidence type="ECO:0000256" key="5">
    <source>
        <dbReference type="ARBA" id="ARBA00022723"/>
    </source>
</evidence>
<comment type="catalytic activity">
    <reaction evidence="10">
        <text>(R)-malate + NAD(+) = pyruvate + CO2 + NADH</text>
        <dbReference type="Rhea" id="RHEA:18365"/>
        <dbReference type="ChEBI" id="CHEBI:15361"/>
        <dbReference type="ChEBI" id="CHEBI:15588"/>
        <dbReference type="ChEBI" id="CHEBI:16526"/>
        <dbReference type="ChEBI" id="CHEBI:57540"/>
        <dbReference type="ChEBI" id="CHEBI:57945"/>
        <dbReference type="EC" id="1.1.1.83"/>
    </reaction>
</comment>
<dbReference type="GO" id="GO:0051287">
    <property type="term" value="F:NAD binding"/>
    <property type="evidence" value="ECO:0007669"/>
    <property type="project" value="InterPro"/>
</dbReference>
<proteinExistence type="inferred from homology"/>
<dbReference type="PROSITE" id="PS00470">
    <property type="entry name" value="IDH_IMDH"/>
    <property type="match status" value="1"/>
</dbReference>
<evidence type="ECO:0000259" key="11">
    <source>
        <dbReference type="SMART" id="SM01329"/>
    </source>
</evidence>
<name>A0A3M7DDS0_HORWE</name>
<comment type="cofactor">
    <cofactor evidence="2">
        <name>Mg(2+)</name>
        <dbReference type="ChEBI" id="CHEBI:18420"/>
    </cofactor>
</comment>
<dbReference type="EC" id="1.1.1.83" evidence="4"/>
<comment type="caution">
    <text evidence="12">The sequence shown here is derived from an EMBL/GenBank/DDBJ whole genome shotgun (WGS) entry which is preliminary data.</text>
</comment>
<evidence type="ECO:0000313" key="12">
    <source>
        <dbReference type="EMBL" id="RMY62439.1"/>
    </source>
</evidence>
<dbReference type="InterPro" id="IPR050501">
    <property type="entry name" value="ICDH/IPMDH"/>
</dbReference>
<keyword evidence="5" id="KW-0479">Metal-binding</keyword>
<dbReference type="InterPro" id="IPR019818">
    <property type="entry name" value="IsoCit/isopropylmalate_DH_CS"/>
</dbReference>
<dbReference type="SUPFAM" id="SSF53659">
    <property type="entry name" value="Isocitrate/Isopropylmalate dehydrogenase-like"/>
    <property type="match status" value="1"/>
</dbReference>
<evidence type="ECO:0000256" key="1">
    <source>
        <dbReference type="ARBA" id="ARBA00001936"/>
    </source>
</evidence>
<dbReference type="AlphaFoldDB" id="A0A3M7DDS0"/>
<dbReference type="PANTHER" id="PTHR43275">
    <property type="entry name" value="D-MALATE DEHYDROGENASE [DECARBOXYLATING]"/>
    <property type="match status" value="1"/>
</dbReference>
<evidence type="ECO:0000256" key="7">
    <source>
        <dbReference type="ARBA" id="ARBA00023002"/>
    </source>
</evidence>
<keyword evidence="7" id="KW-0560">Oxidoreductase</keyword>
<dbReference type="VEuPathDB" id="FungiDB:BTJ68_14132"/>
<sequence>MAKESTYSIACVPGDGIGTEIVEQATKVLNCLASISGAVSFSLTTFDWSSKTYAQTGSYMPDDWKQKVAEHDAILFGAVGWPTIPDHISLWGMILPMRTALNQFVNIRPMRILEGTQSPLLSCQGKAEVLDWVIVRENSEGEYAGQGGITHAHTPHAVATDVSIFTRVAIERIMRFAFETAKNRPRKKLTLVTKSNAQRHGMVLWDMIFDEIAKDYEGQVECDKMLVDAMTVRMVKAPHSIDTVVATNLHADILSDLAAALAGSIGIAPSSSLDPTRQYPSLFEPIHGSAPDIAGRGVANPIGTLWSAAEMVRWVGRGKLDDLADMLMNAIQNVLKEGIKTPDMSGSASTSEVGDAICDELRRIAER</sequence>
<dbReference type="InterPro" id="IPR011829">
    <property type="entry name" value="TTC_DH"/>
</dbReference>
<dbReference type="PANTHER" id="PTHR43275:SF1">
    <property type="entry name" value="D-MALATE DEHYDROGENASE [DECARBOXYLATING]"/>
    <property type="match status" value="1"/>
</dbReference>
<keyword evidence="6" id="KW-0460">Magnesium</keyword>